<dbReference type="InterPro" id="IPR018297">
    <property type="entry name" value="A/G_cyclase_CS"/>
</dbReference>
<keyword evidence="6 19" id="KW-0812">Transmembrane</keyword>
<feature type="transmembrane region" description="Helical" evidence="19">
    <location>
        <begin position="908"/>
        <end position="929"/>
    </location>
</feature>
<dbReference type="Xenbase" id="XB-GENE-17336841">
    <property type="gene designation" value="adcy6.L"/>
</dbReference>
<feature type="transmembrane region" description="Helical" evidence="19">
    <location>
        <begin position="862"/>
        <end position="887"/>
    </location>
</feature>
<dbReference type="Pfam" id="PF06327">
    <property type="entry name" value="Adcy_cons_dom"/>
    <property type="match status" value="1"/>
</dbReference>
<comment type="cofactor">
    <cofactor evidence="2">
        <name>Mn(2+)</name>
        <dbReference type="ChEBI" id="CHEBI:29035"/>
    </cofactor>
</comment>
<dbReference type="GO" id="GO:0035556">
    <property type="term" value="P:intracellular signal transduction"/>
    <property type="evidence" value="ECO:0007669"/>
    <property type="project" value="InterPro"/>
</dbReference>
<organism evidence="21 22">
    <name type="scientific">Xenopus laevis</name>
    <name type="common">African clawed frog</name>
    <dbReference type="NCBI Taxonomy" id="8355"/>
    <lineage>
        <taxon>Eukaryota</taxon>
        <taxon>Metazoa</taxon>
        <taxon>Chordata</taxon>
        <taxon>Craniata</taxon>
        <taxon>Vertebrata</taxon>
        <taxon>Euteleostomi</taxon>
        <taxon>Amphibia</taxon>
        <taxon>Batrachia</taxon>
        <taxon>Anura</taxon>
        <taxon>Pipoidea</taxon>
        <taxon>Pipidae</taxon>
        <taxon>Xenopodinae</taxon>
        <taxon>Xenopus</taxon>
        <taxon>Xenopus</taxon>
    </lineage>
</organism>
<evidence type="ECO:0000313" key="23">
    <source>
        <dbReference type="Xenbase" id="XB-GENE-17336841"/>
    </source>
</evidence>
<dbReference type="Pfam" id="PF16214">
    <property type="entry name" value="AC_N"/>
    <property type="match status" value="1"/>
</dbReference>
<accession>A0A8J0UGB6</accession>
<name>A0A8J0UGB6_XENLA</name>
<comment type="cofactor">
    <cofactor evidence="3">
        <name>Mg(2+)</name>
        <dbReference type="ChEBI" id="CHEBI:18420"/>
    </cofactor>
</comment>
<evidence type="ECO:0000256" key="10">
    <source>
        <dbReference type="ARBA" id="ARBA00022840"/>
    </source>
</evidence>
<dbReference type="GO" id="GO:0004016">
    <property type="term" value="F:adenylate cyclase activity"/>
    <property type="evidence" value="ECO:0000318"/>
    <property type="project" value="GO_Central"/>
</dbReference>
<evidence type="ECO:0000256" key="17">
    <source>
        <dbReference type="RuleBase" id="RU000405"/>
    </source>
</evidence>
<dbReference type="InterPro" id="IPR001054">
    <property type="entry name" value="A/G_cyclase"/>
</dbReference>
<feature type="transmembrane region" description="Helical" evidence="19">
    <location>
        <begin position="426"/>
        <end position="444"/>
    </location>
</feature>
<gene>
    <name evidence="22 23" type="primary">adcy6.L</name>
</gene>
<protein>
    <recommendedName>
        <fullName evidence="5">adenylate cyclase</fullName>
        <ecNumber evidence="5">4.6.1.1</ecNumber>
    </recommendedName>
</protein>
<dbReference type="Gene3D" id="3.30.70.1230">
    <property type="entry name" value="Nucleotide cyclase"/>
    <property type="match status" value="2"/>
</dbReference>
<keyword evidence="16 17" id="KW-0456">Lyase</keyword>
<evidence type="ECO:0000256" key="2">
    <source>
        <dbReference type="ARBA" id="ARBA00001936"/>
    </source>
</evidence>
<keyword evidence="7" id="KW-0479">Metal-binding</keyword>
<comment type="similarity">
    <text evidence="17">Belongs to the adenylyl cyclase class-4/guanylyl cyclase family.</text>
</comment>
<keyword evidence="21" id="KW-1185">Reference proteome</keyword>
<evidence type="ECO:0000256" key="4">
    <source>
        <dbReference type="ARBA" id="ARBA00004141"/>
    </source>
</evidence>
<evidence type="ECO:0000256" key="13">
    <source>
        <dbReference type="ARBA" id="ARBA00022998"/>
    </source>
</evidence>
<evidence type="ECO:0000256" key="1">
    <source>
        <dbReference type="ARBA" id="ARBA00001593"/>
    </source>
</evidence>
<dbReference type="CTD" id="108708542"/>
<feature type="transmembrane region" description="Helical" evidence="19">
    <location>
        <begin position="981"/>
        <end position="999"/>
    </location>
</feature>
<feature type="transmembrane region" description="Helical" evidence="19">
    <location>
        <begin position="376"/>
        <end position="398"/>
    </location>
</feature>
<dbReference type="GeneID" id="108708542"/>
<evidence type="ECO:0000256" key="9">
    <source>
        <dbReference type="ARBA" id="ARBA00022741"/>
    </source>
</evidence>
<feature type="domain" description="Guanylate cyclase" evidence="20">
    <location>
        <begin position="1143"/>
        <end position="1282"/>
    </location>
</feature>
<dbReference type="GO" id="GO:0005524">
    <property type="term" value="F:ATP binding"/>
    <property type="evidence" value="ECO:0007669"/>
    <property type="project" value="UniProtKB-KW"/>
</dbReference>
<feature type="transmembrane region" description="Helical" evidence="19">
    <location>
        <begin position="1006"/>
        <end position="1027"/>
    </location>
</feature>
<evidence type="ECO:0000256" key="3">
    <source>
        <dbReference type="ARBA" id="ARBA00001946"/>
    </source>
</evidence>
<evidence type="ECO:0000313" key="22">
    <source>
        <dbReference type="RefSeq" id="XP_018102845.1"/>
    </source>
</evidence>
<evidence type="ECO:0000313" key="21">
    <source>
        <dbReference type="Proteomes" id="UP000186698"/>
    </source>
</evidence>
<proteinExistence type="inferred from homology"/>
<dbReference type="InterPro" id="IPR009398">
    <property type="entry name" value="Adcy_conserved_dom"/>
</dbReference>
<keyword evidence="14 19" id="KW-0472">Membrane</keyword>
<evidence type="ECO:0000256" key="11">
    <source>
        <dbReference type="ARBA" id="ARBA00022842"/>
    </source>
</evidence>
<dbReference type="SUPFAM" id="SSF55073">
    <property type="entry name" value="Nucleotide cyclase"/>
    <property type="match status" value="2"/>
</dbReference>
<comment type="subcellular location">
    <subcellularLocation>
        <location evidence="4">Membrane</location>
        <topology evidence="4">Multi-pass membrane protein</topology>
    </subcellularLocation>
</comment>
<dbReference type="CDD" id="cd07302">
    <property type="entry name" value="CHD"/>
    <property type="match status" value="2"/>
</dbReference>
<dbReference type="PANTHER" id="PTHR45627">
    <property type="entry name" value="ADENYLATE CYCLASE TYPE 1"/>
    <property type="match status" value="1"/>
</dbReference>
<dbReference type="GO" id="GO:0007189">
    <property type="term" value="P:adenylate cyclase-activating G protein-coupled receptor signaling pathway"/>
    <property type="evidence" value="ECO:0000318"/>
    <property type="project" value="GO_Central"/>
</dbReference>
<dbReference type="OrthoDB" id="2107370at2759"/>
<keyword evidence="11" id="KW-0460">Magnesium</keyword>
<dbReference type="PANTHER" id="PTHR45627:SF11">
    <property type="entry name" value="ADENYLATE CYCLASE TYPE 6"/>
    <property type="match status" value="1"/>
</dbReference>
<dbReference type="Pfam" id="PF00211">
    <property type="entry name" value="Guanylate_cyc"/>
    <property type="match status" value="2"/>
</dbReference>
<dbReference type="FunFam" id="3.30.70.1230:FF:000002">
    <property type="entry name" value="Adenylate cyclase"/>
    <property type="match status" value="1"/>
</dbReference>
<dbReference type="InterPro" id="IPR032628">
    <property type="entry name" value="AC_N"/>
</dbReference>
<feature type="transmembrane region" description="Helical" evidence="19">
    <location>
        <begin position="1056"/>
        <end position="1075"/>
    </location>
</feature>
<feature type="region of interest" description="Disordered" evidence="18">
    <location>
        <begin position="145"/>
        <end position="167"/>
    </location>
</feature>
<feature type="domain" description="Guanylate cyclase" evidence="20">
    <location>
        <begin position="545"/>
        <end position="672"/>
    </location>
</feature>
<dbReference type="EC" id="4.6.1.1" evidence="5"/>
<feature type="transmembrane region" description="Helical" evidence="19">
    <location>
        <begin position="404"/>
        <end position="419"/>
    </location>
</feature>
<keyword evidence="9" id="KW-0547">Nucleotide-binding</keyword>
<dbReference type="GO" id="GO:0046872">
    <property type="term" value="F:metal ion binding"/>
    <property type="evidence" value="ECO:0007669"/>
    <property type="project" value="UniProtKB-KW"/>
</dbReference>
<dbReference type="SMART" id="SM00044">
    <property type="entry name" value="CYCc"/>
    <property type="match status" value="2"/>
</dbReference>
<comment type="catalytic activity">
    <reaction evidence="1">
        <text>ATP = 3',5'-cyclic AMP + diphosphate</text>
        <dbReference type="Rhea" id="RHEA:15389"/>
        <dbReference type="ChEBI" id="CHEBI:30616"/>
        <dbReference type="ChEBI" id="CHEBI:33019"/>
        <dbReference type="ChEBI" id="CHEBI:58165"/>
        <dbReference type="EC" id="4.6.1.1"/>
    </reaction>
</comment>
<sequence>MYTRRGVQVGHPHVTHLCNTLYAHCVPPTKRTQTTLPVSISPCLSSPHSHSPSFSLLSLSHTHTPSLTPPSLCVSLAVSVAGCADLPVGQRHEGGLLSAAGLPGMVGADCGGVRCPIEISPNLPSNAIELVNSEAAALTHLSTRRNKCRVSPTQPGASGKLPTPSQESKMSWFSGILVPKVDERKTAWGERNGKKGKRKNTSLCGPRYMSCLQDPEMDRNNRTNFGLRCTWQEDHYGKKGAGGDLGLKSVALGFEDGEVKGSKMGSTEVVGTQDSEQNLTPGECWVRFLQVFQSKKFQSAKLERLYQRYFFQMNQSSLTMLMGALVLVCLVMLIFHCTHGEPQVVYVSVLAVAMALFLSLMVVCNRNGFHQDYMWIVSYLVIAVLFAVQVLGVLMVTPRSASEGIWWSVFFIYIIYTLLPVRMRAAVLSGLILSSLHLIISWRLNLTDIFLWKQLSANVLIFLCTNIIGICTHYPAEVSQRQAFQETRGYIQARLHLQRENQQQERLLLSVLPRHVAMEMKEDINTKKEDMMFHKIYIQKHDNVSILFADIEGFTSLASQCTAQELVMTLNELFARFDKLAAENHCLRIKILGDCYYCVSGLPEARADHAHCCVEMGVDMIEAISLVREVTGVNVNMRVGIHSGRVHCGVLGLRKWQFDVWSNDVTLANHMEAGGKAGRIHITSATLKYLNGDYEVEPGNGGERNAYLKEHDIKTFLVTGCSQKRKEEKAMMARLQRARANSNEGLTRVWVPERTFPRNKGSKAFRQMGIDESSKDNRNTQEALNPEDEVDEFLARAIDARSIDQLRKDHVKKFLLTFQTPDLEKKYSKKVDDRFGGYVTCTLLVFCFICFIQIVIFPHSFLMLGIYTSIFIILASILFVCAIYSCIKLFPAALQQVSRKIVQSRINSTLIGILTILLVFTSAFVNMFACNHGSLTDCAGQELNISYKFVNVCHLRMLNYSLNMESPPCDSDKPLCNFPEYFNYSILLSLLACSVFLQISSIGKLALMLFIQILYIIIVEGPEVVLFDNYDLLVTVNALPINGTGDIEECSPSSKIALKYVTPVILTVFVLALYLHAQQVESTARLDFLWKLQATGEKEEMEQLQAYNRRLLHNILPKDVAGHFLAREHRNDELYYQSCECVAVMFASICNFSEFYVELEANNEGVECLRLLNEIIADFDEIISEEKFKQLEKIKTIGSTYMAASGLNDTTYDKEGKTHITALADYAMKLREQMKYINEHSFNNFQMKIGLNIGPVVAGVIGARKPQYDIWGNTVNVASRMDSTGLPDCIQVTTDLYQVLAAKGYQMECRGVIKVKGKGEMTTYFLTDGPVSS</sequence>
<evidence type="ECO:0000256" key="19">
    <source>
        <dbReference type="SAM" id="Phobius"/>
    </source>
</evidence>
<evidence type="ECO:0000256" key="15">
    <source>
        <dbReference type="ARBA" id="ARBA00023180"/>
    </source>
</evidence>
<dbReference type="RefSeq" id="XP_018102845.1">
    <property type="nucleotide sequence ID" value="XM_018247356.2"/>
</dbReference>
<feature type="transmembrane region" description="Helical" evidence="19">
    <location>
        <begin position="835"/>
        <end position="856"/>
    </location>
</feature>
<keyword evidence="15" id="KW-0325">Glycoprotein</keyword>
<evidence type="ECO:0000256" key="18">
    <source>
        <dbReference type="SAM" id="MobiDB-lite"/>
    </source>
</evidence>
<keyword evidence="8" id="KW-0677">Repeat</keyword>
<evidence type="ECO:0000259" key="20">
    <source>
        <dbReference type="PROSITE" id="PS50125"/>
    </source>
</evidence>
<feature type="transmembrane region" description="Helical" evidence="19">
    <location>
        <begin position="318"/>
        <end position="338"/>
    </location>
</feature>
<reference evidence="22" key="1">
    <citation type="submission" date="2025-08" db="UniProtKB">
        <authorList>
            <consortium name="RefSeq"/>
        </authorList>
    </citation>
    <scope>IDENTIFICATION</scope>
    <source>
        <strain evidence="22">J_2021</strain>
        <tissue evidence="22">Erythrocytes</tissue>
    </source>
</reference>
<dbReference type="Proteomes" id="UP000186698">
    <property type="component" value="Chromosome 2L"/>
</dbReference>
<dbReference type="GO" id="GO:0006171">
    <property type="term" value="P:cAMP biosynthetic process"/>
    <property type="evidence" value="ECO:0000318"/>
    <property type="project" value="GO_Central"/>
</dbReference>
<evidence type="ECO:0000256" key="7">
    <source>
        <dbReference type="ARBA" id="ARBA00022723"/>
    </source>
</evidence>
<keyword evidence="12 19" id="KW-1133">Transmembrane helix</keyword>
<evidence type="ECO:0000256" key="8">
    <source>
        <dbReference type="ARBA" id="ARBA00022737"/>
    </source>
</evidence>
<dbReference type="GO" id="GO:0005886">
    <property type="term" value="C:plasma membrane"/>
    <property type="evidence" value="ECO:0000318"/>
    <property type="project" value="GO_Central"/>
</dbReference>
<evidence type="ECO:0000256" key="14">
    <source>
        <dbReference type="ARBA" id="ARBA00023136"/>
    </source>
</evidence>
<dbReference type="InterPro" id="IPR029787">
    <property type="entry name" value="Nucleotide_cyclase"/>
</dbReference>
<evidence type="ECO:0000256" key="6">
    <source>
        <dbReference type="ARBA" id="ARBA00022692"/>
    </source>
</evidence>
<evidence type="ECO:0000256" key="12">
    <source>
        <dbReference type="ARBA" id="ARBA00022989"/>
    </source>
</evidence>
<dbReference type="KEGG" id="xla:108708542"/>
<keyword evidence="13" id="KW-0115">cAMP biosynthesis</keyword>
<dbReference type="AGR" id="Xenbase:XB-GENE-17336841"/>
<dbReference type="PROSITE" id="PS00452">
    <property type="entry name" value="GUANYLATE_CYCLASE_1"/>
    <property type="match status" value="2"/>
</dbReference>
<evidence type="ECO:0000256" key="16">
    <source>
        <dbReference type="ARBA" id="ARBA00023239"/>
    </source>
</evidence>
<keyword evidence="10" id="KW-0067">ATP-binding</keyword>
<feature type="transmembrane region" description="Helical" evidence="19">
    <location>
        <begin position="344"/>
        <end position="364"/>
    </location>
</feature>
<evidence type="ECO:0000256" key="5">
    <source>
        <dbReference type="ARBA" id="ARBA00012201"/>
    </source>
</evidence>
<dbReference type="PROSITE" id="PS50125">
    <property type="entry name" value="GUANYLATE_CYCLASE_2"/>
    <property type="match status" value="2"/>
</dbReference>
<dbReference type="FunFam" id="3.30.70.1230:FF:000001">
    <property type="entry name" value="Adenylate cyclase"/>
    <property type="match status" value="1"/>
</dbReference>